<evidence type="ECO:0000313" key="2">
    <source>
        <dbReference type="Proteomes" id="UP000561681"/>
    </source>
</evidence>
<dbReference type="EMBL" id="JACHLD010000003">
    <property type="protein sequence ID" value="MBB4802265.1"/>
    <property type="molecule type" value="Genomic_DNA"/>
</dbReference>
<comment type="caution">
    <text evidence="1">The sequence shown here is derived from an EMBL/GenBank/DDBJ whole genome shotgun (WGS) entry which is preliminary data.</text>
</comment>
<dbReference type="InterPro" id="IPR027375">
    <property type="entry name" value="DKNYY"/>
</dbReference>
<dbReference type="Proteomes" id="UP000561681">
    <property type="component" value="Unassembled WGS sequence"/>
</dbReference>
<proteinExistence type="predicted"/>
<dbReference type="Pfam" id="PF13644">
    <property type="entry name" value="DKNYY"/>
    <property type="match status" value="1"/>
</dbReference>
<dbReference type="AlphaFoldDB" id="A0A7W7N6X0"/>
<dbReference type="RefSeq" id="WP_184161766.1">
    <property type="nucleotide sequence ID" value="NZ_JACHLD010000003.1"/>
</dbReference>
<sequence length="250" mass="29581">MIEDLGHGYKIIDNKFILRYDSEVYKKFYKIIDFETFKIKATNAEFDNDGFASTIYFEDKNHIYLESAFTSFCILEDAKPDDFKVIDIKKGYTFSNGKYYRHNDKMPFDLSKAKHLNDYHIQVEDQLFFGDVILIENVDLESFTIPYPDLIQNLAMDKNHVFFKGKIIPEANVQSFKILEGCLDGTYYLECDNAFYAKDDKYAYFIRTISNEVKIIKSKSLDDFHFKVIDERGYAFDKEYSYYMGKRTKL</sequence>
<organism evidence="1 2">
    <name type="scientific">Flavobacterium nitrogenifigens</name>
    <dbReference type="NCBI Taxonomy" id="1617283"/>
    <lineage>
        <taxon>Bacteria</taxon>
        <taxon>Pseudomonadati</taxon>
        <taxon>Bacteroidota</taxon>
        <taxon>Flavobacteriia</taxon>
        <taxon>Flavobacteriales</taxon>
        <taxon>Flavobacteriaceae</taxon>
        <taxon>Flavobacterium</taxon>
    </lineage>
</organism>
<protein>
    <recommendedName>
        <fullName evidence="3">DKNYY family protein</fullName>
    </recommendedName>
</protein>
<accession>A0A7W7N6X0</accession>
<name>A0A7W7N6X0_9FLAO</name>
<evidence type="ECO:0000313" key="1">
    <source>
        <dbReference type="EMBL" id="MBB4802265.1"/>
    </source>
</evidence>
<evidence type="ECO:0008006" key="3">
    <source>
        <dbReference type="Google" id="ProtNLM"/>
    </source>
</evidence>
<reference evidence="1 2" key="1">
    <citation type="submission" date="2020-08" db="EMBL/GenBank/DDBJ databases">
        <title>Functional genomics of gut bacteria from endangered species of beetles.</title>
        <authorList>
            <person name="Carlos-Shanley C."/>
        </authorList>
    </citation>
    <scope>NUCLEOTIDE SEQUENCE [LARGE SCALE GENOMIC DNA]</scope>
    <source>
        <strain evidence="1 2">S00142</strain>
    </source>
</reference>
<gene>
    <name evidence="1" type="ORF">HNP37_002338</name>
</gene>
<keyword evidence="2" id="KW-1185">Reference proteome</keyword>